<accession>A0A3B1C190</accession>
<sequence length="262" mass="27772">MDKVCFAGLVVIGTKLVYMLGMMKNKNAKHNVASLNLMEKIKNKNKGEKEMRMKGKITNFLMLLCLVTVIGAGQASAALIPMTLQAPDIYSDSPGAYSYNATTNNLLSTATSVDVTFDFSSFISVTGGAYNASFYVDNTGNLMSGKTNTVEINGAFTHDAVAYSGLLISGNITNFGWVSSGNTLTFNFLFDVTGGALSGFYTNNTGGNVSVAENSSFASWDADHANLSGRVKTDTAPVPEPATLILLGSGLAGFALMRRRQS</sequence>
<proteinExistence type="predicted"/>
<evidence type="ECO:0000313" key="2">
    <source>
        <dbReference type="EMBL" id="VAX24266.1"/>
    </source>
</evidence>
<dbReference type="EMBL" id="UOGC01000163">
    <property type="protein sequence ID" value="VAX24266.1"/>
    <property type="molecule type" value="Genomic_DNA"/>
</dbReference>
<name>A0A3B1C190_9ZZZZ</name>
<dbReference type="NCBIfam" id="TIGR02595">
    <property type="entry name" value="PEP_CTERM"/>
    <property type="match status" value="1"/>
</dbReference>
<dbReference type="InterPro" id="IPR022472">
    <property type="entry name" value="VPLPA-CTERM"/>
</dbReference>
<dbReference type="NCBIfam" id="TIGR03370">
    <property type="entry name" value="VPLPA-CTERM"/>
    <property type="match status" value="1"/>
</dbReference>
<organism evidence="2">
    <name type="scientific">hydrothermal vent metagenome</name>
    <dbReference type="NCBI Taxonomy" id="652676"/>
    <lineage>
        <taxon>unclassified sequences</taxon>
        <taxon>metagenomes</taxon>
        <taxon>ecological metagenomes</taxon>
    </lineage>
</organism>
<dbReference type="InterPro" id="IPR013424">
    <property type="entry name" value="Ice-binding_C"/>
</dbReference>
<protein>
    <recommendedName>
        <fullName evidence="1">Ice-binding protein C-terminal domain-containing protein</fullName>
    </recommendedName>
</protein>
<evidence type="ECO:0000259" key="1">
    <source>
        <dbReference type="Pfam" id="PF07589"/>
    </source>
</evidence>
<gene>
    <name evidence="2" type="ORF">MNBD_NITROSPINAE01-1097</name>
</gene>
<dbReference type="AlphaFoldDB" id="A0A3B1C190"/>
<reference evidence="2" key="1">
    <citation type="submission" date="2018-06" db="EMBL/GenBank/DDBJ databases">
        <authorList>
            <person name="Zhirakovskaya E."/>
        </authorList>
    </citation>
    <scope>NUCLEOTIDE SEQUENCE</scope>
</reference>
<feature type="domain" description="Ice-binding protein C-terminal" evidence="1">
    <location>
        <begin position="237"/>
        <end position="259"/>
    </location>
</feature>
<dbReference type="Pfam" id="PF07589">
    <property type="entry name" value="PEP-CTERM"/>
    <property type="match status" value="1"/>
</dbReference>